<dbReference type="AlphaFoldDB" id="A0A8J7M9P3"/>
<accession>A0A8J7M9P3</accession>
<dbReference type="PANTHER" id="PTHR19136:SF81">
    <property type="entry name" value="MOLYBDENUM COFACTOR GUANYLYLTRANSFERASE"/>
    <property type="match status" value="1"/>
</dbReference>
<dbReference type="Proteomes" id="UP000655420">
    <property type="component" value="Unassembled WGS sequence"/>
</dbReference>
<comment type="caution">
    <text evidence="4">The sequence shown here is derived from an EMBL/GenBank/DDBJ whole genome shotgun (WGS) entry which is preliminary data.</text>
</comment>
<dbReference type="InterPro" id="IPR029044">
    <property type="entry name" value="Nucleotide-diphossugar_trans"/>
</dbReference>
<proteinExistence type="predicted"/>
<dbReference type="RefSeq" id="WP_200610891.1">
    <property type="nucleotide sequence ID" value="NZ_JAEHHL010000008.1"/>
</dbReference>
<sequence length="251" mass="25780">MSWTALILAGSRGAADPVAQAAGVSHKAFAELEGRTMLARVATALSAVPQVGRILVSIEPGAPALPAGLERLDAAPSPARSVGAALATAAPPVLVTTADHPLLTPDMVADFIRGAEAAGADICAGVATRPVVEAAGNPARRTYLRFRDAEVSGCNLFALRTPRAEAAVRFWQRLETERKKPWRMALAIGPLTLASYAAGLLTMAGAAGAIGRAAGCSAALVTLDHPDAAHDVDKPADLVFAETRLRARKAG</sequence>
<evidence type="ECO:0000259" key="3">
    <source>
        <dbReference type="Pfam" id="PF12804"/>
    </source>
</evidence>
<evidence type="ECO:0000256" key="1">
    <source>
        <dbReference type="ARBA" id="ARBA00022679"/>
    </source>
</evidence>
<gene>
    <name evidence="4" type="ORF">H0I76_13925</name>
</gene>
<keyword evidence="5" id="KW-1185">Reference proteome</keyword>
<keyword evidence="2" id="KW-0460">Magnesium</keyword>
<name>A0A8J7M9P3_9RHOB</name>
<dbReference type="GO" id="GO:0016779">
    <property type="term" value="F:nucleotidyltransferase activity"/>
    <property type="evidence" value="ECO:0007669"/>
    <property type="project" value="TreeGrafter"/>
</dbReference>
<evidence type="ECO:0000313" key="4">
    <source>
        <dbReference type="EMBL" id="MBK0400293.1"/>
    </source>
</evidence>
<organism evidence="4 5">
    <name type="scientific">Thermohalobaculum xanthum</name>
    <dbReference type="NCBI Taxonomy" id="2753746"/>
    <lineage>
        <taxon>Bacteria</taxon>
        <taxon>Pseudomonadati</taxon>
        <taxon>Pseudomonadota</taxon>
        <taxon>Alphaproteobacteria</taxon>
        <taxon>Rhodobacterales</taxon>
        <taxon>Paracoccaceae</taxon>
        <taxon>Thermohalobaculum</taxon>
    </lineage>
</organism>
<dbReference type="InterPro" id="IPR025877">
    <property type="entry name" value="MobA-like_NTP_Trfase"/>
</dbReference>
<dbReference type="Gene3D" id="3.90.550.10">
    <property type="entry name" value="Spore Coat Polysaccharide Biosynthesis Protein SpsA, Chain A"/>
    <property type="match status" value="1"/>
</dbReference>
<dbReference type="SUPFAM" id="SSF53448">
    <property type="entry name" value="Nucleotide-diphospho-sugar transferases"/>
    <property type="match status" value="1"/>
</dbReference>
<dbReference type="PANTHER" id="PTHR19136">
    <property type="entry name" value="MOLYBDENUM COFACTOR GUANYLYLTRANSFERASE"/>
    <property type="match status" value="1"/>
</dbReference>
<dbReference type="EMBL" id="JAEHHL010000008">
    <property type="protein sequence ID" value="MBK0400293.1"/>
    <property type="molecule type" value="Genomic_DNA"/>
</dbReference>
<keyword evidence="1" id="KW-0808">Transferase</keyword>
<protein>
    <submittedName>
        <fullName evidence="4">Nucleotidyltransferase family protein</fullName>
    </submittedName>
</protein>
<evidence type="ECO:0000256" key="2">
    <source>
        <dbReference type="ARBA" id="ARBA00022842"/>
    </source>
</evidence>
<reference evidence="4" key="1">
    <citation type="submission" date="2020-12" db="EMBL/GenBank/DDBJ databases">
        <title>Bacterial taxonomy.</title>
        <authorList>
            <person name="Pan X."/>
        </authorList>
    </citation>
    <scope>NUCLEOTIDE SEQUENCE</scope>
    <source>
        <strain evidence="4">M0105</strain>
    </source>
</reference>
<evidence type="ECO:0000313" key="5">
    <source>
        <dbReference type="Proteomes" id="UP000655420"/>
    </source>
</evidence>
<feature type="domain" description="MobA-like NTP transferase" evidence="3">
    <location>
        <begin position="5"/>
        <end position="127"/>
    </location>
</feature>
<dbReference type="Pfam" id="PF12804">
    <property type="entry name" value="NTP_transf_3"/>
    <property type="match status" value="1"/>
</dbReference>